<dbReference type="Proteomes" id="UP000228934">
    <property type="component" value="Unassembled WGS sequence"/>
</dbReference>
<dbReference type="PANTHER" id="PTHR15128:SF0">
    <property type="entry name" value="SCL-INTERRUPTING LOCUS PROTEIN"/>
    <property type="match status" value="1"/>
</dbReference>
<dbReference type="GO" id="GO:0005815">
    <property type="term" value="C:microtubule organizing center"/>
    <property type="evidence" value="ECO:0007669"/>
    <property type="project" value="TreeGrafter"/>
</dbReference>
<dbReference type="GO" id="GO:0071539">
    <property type="term" value="P:protein localization to centrosome"/>
    <property type="evidence" value="ECO:0007669"/>
    <property type="project" value="TreeGrafter"/>
</dbReference>
<proteinExistence type="predicted"/>
<dbReference type="Pfam" id="PF26399">
    <property type="entry name" value="PRM_STIL"/>
    <property type="match status" value="1"/>
</dbReference>
<dbReference type="EMBL" id="KV983903">
    <property type="protein sequence ID" value="PIO22906.1"/>
    <property type="molecule type" value="Genomic_DNA"/>
</dbReference>
<dbReference type="GO" id="GO:0007052">
    <property type="term" value="P:mitotic spindle organization"/>
    <property type="evidence" value="ECO:0007669"/>
    <property type="project" value="TreeGrafter"/>
</dbReference>
<accession>A0A2G9R4W8</accession>
<sequence>MDNLHFDLRWAAVTVANSFESTPIKPVPIIPTALARNLSSHNNIAQLQGTHKCGYLTMDQTRKLLLVLESDPKAYTLPLVGINKQHASPTKLSVSDHDSGVEDEDFSPRPSPHPHPSFQELEY</sequence>
<dbReference type="InterPro" id="IPR026123">
    <property type="entry name" value="STIL"/>
</dbReference>
<dbReference type="GO" id="GO:0031023">
    <property type="term" value="P:microtubule organizing center organization"/>
    <property type="evidence" value="ECO:0007669"/>
    <property type="project" value="TreeGrafter"/>
</dbReference>
<dbReference type="OrthoDB" id="76173at2759"/>
<reference evidence="4" key="1">
    <citation type="journal article" date="2017" name="Nat. Commun.">
        <title>The North American bullfrog draft genome provides insight into hormonal regulation of long noncoding RNA.</title>
        <authorList>
            <person name="Hammond S.A."/>
            <person name="Warren R.L."/>
            <person name="Vandervalk B.P."/>
            <person name="Kucuk E."/>
            <person name="Khan H."/>
            <person name="Gibb E.A."/>
            <person name="Pandoh P."/>
            <person name="Kirk H."/>
            <person name="Zhao Y."/>
            <person name="Jones M."/>
            <person name="Mungall A.J."/>
            <person name="Coope R."/>
            <person name="Pleasance S."/>
            <person name="Moore R.A."/>
            <person name="Holt R.A."/>
            <person name="Round J.M."/>
            <person name="Ohora S."/>
            <person name="Walle B.V."/>
            <person name="Veldhoen N."/>
            <person name="Helbing C.C."/>
            <person name="Birol I."/>
        </authorList>
    </citation>
    <scope>NUCLEOTIDE SEQUENCE [LARGE SCALE GENOMIC DNA]</scope>
</reference>
<dbReference type="InterPro" id="IPR057731">
    <property type="entry name" value="STIL_N"/>
</dbReference>
<name>A0A2G9R4W8_AQUCT</name>
<dbReference type="InterPro" id="IPR058559">
    <property type="entry name" value="PRM_STIL"/>
</dbReference>
<dbReference type="AlphaFoldDB" id="A0A2G9R4W8"/>
<feature type="region of interest" description="Disordered" evidence="1">
    <location>
        <begin position="87"/>
        <end position="123"/>
    </location>
</feature>
<evidence type="ECO:0000256" key="1">
    <source>
        <dbReference type="SAM" id="MobiDB-lite"/>
    </source>
</evidence>
<evidence type="ECO:0000259" key="2">
    <source>
        <dbReference type="Pfam" id="PF15253"/>
    </source>
</evidence>
<dbReference type="PANTHER" id="PTHR15128">
    <property type="entry name" value="TAL1 SCL INTERRUPTING LOCUS"/>
    <property type="match status" value="1"/>
</dbReference>
<feature type="non-terminal residue" evidence="3">
    <location>
        <position position="123"/>
    </location>
</feature>
<dbReference type="GO" id="GO:0007224">
    <property type="term" value="P:smoothened signaling pathway"/>
    <property type="evidence" value="ECO:0007669"/>
    <property type="project" value="TreeGrafter"/>
</dbReference>
<feature type="domain" description="STIL N-terminal" evidence="2">
    <location>
        <begin position="1"/>
        <end position="82"/>
    </location>
</feature>
<protein>
    <recommendedName>
        <fullName evidence="2">STIL N-terminal domain-containing protein</fullName>
    </recommendedName>
</protein>
<dbReference type="Pfam" id="PF15253">
    <property type="entry name" value="STIL_N"/>
    <property type="match status" value="1"/>
</dbReference>
<evidence type="ECO:0000313" key="4">
    <source>
        <dbReference type="Proteomes" id="UP000228934"/>
    </source>
</evidence>
<gene>
    <name evidence="3" type="ORF">AB205_0193240</name>
</gene>
<evidence type="ECO:0000313" key="3">
    <source>
        <dbReference type="EMBL" id="PIO22906.1"/>
    </source>
</evidence>
<organism evidence="3 4">
    <name type="scientific">Aquarana catesbeiana</name>
    <name type="common">American bullfrog</name>
    <name type="synonym">Rana catesbeiana</name>
    <dbReference type="NCBI Taxonomy" id="8400"/>
    <lineage>
        <taxon>Eukaryota</taxon>
        <taxon>Metazoa</taxon>
        <taxon>Chordata</taxon>
        <taxon>Craniata</taxon>
        <taxon>Vertebrata</taxon>
        <taxon>Euteleostomi</taxon>
        <taxon>Amphibia</taxon>
        <taxon>Batrachia</taxon>
        <taxon>Anura</taxon>
        <taxon>Neobatrachia</taxon>
        <taxon>Ranoidea</taxon>
        <taxon>Ranidae</taxon>
        <taxon>Aquarana</taxon>
    </lineage>
</organism>
<keyword evidence="4" id="KW-1185">Reference proteome</keyword>